<evidence type="ECO:0000256" key="1">
    <source>
        <dbReference type="ARBA" id="ARBA00008138"/>
    </source>
</evidence>
<comment type="function">
    <text evidence="4">Exhibits S-adenosyl-L-methionine-dependent methyltransferase activity.</text>
</comment>
<dbReference type="AlphaFoldDB" id="C0EF05"/>
<keyword evidence="4" id="KW-0949">S-adenosyl-L-methionine</keyword>
<reference evidence="5 6" key="1">
    <citation type="submission" date="2009-01" db="EMBL/GenBank/DDBJ databases">
        <authorList>
            <person name="Fulton L."/>
            <person name="Clifton S."/>
            <person name="Fulton B."/>
            <person name="Xu J."/>
            <person name="Minx P."/>
            <person name="Pepin K.H."/>
            <person name="Johnson M."/>
            <person name="Bhonagiri V."/>
            <person name="Nash W.E."/>
            <person name="Mardis E.R."/>
            <person name="Wilson R.K."/>
        </authorList>
    </citation>
    <scope>NUCLEOTIDE SEQUENCE [LARGE SCALE GENOMIC DNA]</scope>
    <source>
        <strain evidence="5 6">DSM 5476</strain>
    </source>
</reference>
<evidence type="ECO:0000256" key="3">
    <source>
        <dbReference type="ARBA" id="ARBA00022679"/>
    </source>
</evidence>
<protein>
    <recommendedName>
        <fullName evidence="4">S-adenosyl-L-methionine-dependent methyltransferase</fullName>
        <ecNumber evidence="4">2.1.1.-</ecNumber>
    </recommendedName>
</protein>
<dbReference type="InterPro" id="IPR007213">
    <property type="entry name" value="Ppm1/Ppm2/Tcmp"/>
</dbReference>
<proteinExistence type="inferred from homology"/>
<dbReference type="eggNOG" id="COG3315">
    <property type="taxonomic scope" value="Bacteria"/>
</dbReference>
<organism evidence="5 6">
    <name type="scientific">[Clostridium] methylpentosum DSM 5476</name>
    <dbReference type="NCBI Taxonomy" id="537013"/>
    <lineage>
        <taxon>Bacteria</taxon>
        <taxon>Bacillati</taxon>
        <taxon>Bacillota</taxon>
        <taxon>Clostridia</taxon>
        <taxon>Eubacteriales</taxon>
        <taxon>Oscillospiraceae</taxon>
        <taxon>Oscillospiraceae incertae sedis</taxon>
    </lineage>
</organism>
<dbReference type="PANTHER" id="PTHR43619:SF2">
    <property type="entry name" value="S-ADENOSYL-L-METHIONINE-DEPENDENT METHYLTRANSFERASES SUPERFAMILY PROTEIN"/>
    <property type="match status" value="1"/>
</dbReference>
<sequence length="304" mass="34026">MKQKSMTALVSAFSRAYHTRQNETKIFEDCIAGKLLTQDEYRQISQNMASGIGFFNPSFADSPEEALRWVVDHQLSPSPLGRAAFAEKALETAVSIGARQYLILGAGYDTFGYRQPDWAKGIQIFEIDHPATAQDKKKRLAAAGIGIPQNVHAIAVDFSQEQWQSALVQHPAFQREQVSFCSLLGLVYYLSKTAFVSMLGAFNEILPKGSSIAFDYPDQHSFCDQAGDRAKKQVMLAEAANEKMLAGYSVQELEQLLSAHGFLIYEHRTPREMTQQYFAAYNQANPEHPIEALDNVNYCLAVRR</sequence>
<name>C0EF05_9FIRM</name>
<dbReference type="EC" id="2.1.1.-" evidence="4"/>
<dbReference type="NCBIfam" id="TIGR00027">
    <property type="entry name" value="mthyl_TIGR00027"/>
    <property type="match status" value="1"/>
</dbReference>
<dbReference type="GO" id="GO:0008168">
    <property type="term" value="F:methyltransferase activity"/>
    <property type="evidence" value="ECO:0007669"/>
    <property type="project" value="UniProtKB-UniRule"/>
</dbReference>
<comment type="similarity">
    <text evidence="1 4">Belongs to the UPF0677 family.</text>
</comment>
<accession>C0EF05</accession>
<keyword evidence="6" id="KW-1185">Reference proteome</keyword>
<reference evidence="5 6" key="2">
    <citation type="submission" date="2009-02" db="EMBL/GenBank/DDBJ databases">
        <title>Draft genome sequence of Clostridium methylpentosum (DSM 5476).</title>
        <authorList>
            <person name="Sudarsanam P."/>
            <person name="Ley R."/>
            <person name="Guruge J."/>
            <person name="Turnbaugh P.J."/>
            <person name="Mahowald M."/>
            <person name="Liep D."/>
            <person name="Gordon J."/>
        </authorList>
    </citation>
    <scope>NUCLEOTIDE SEQUENCE [LARGE SCALE GENOMIC DNA]</scope>
    <source>
        <strain evidence="5 6">DSM 5476</strain>
    </source>
</reference>
<keyword evidence="3 5" id="KW-0808">Transferase</keyword>
<dbReference type="EMBL" id="ACEC01000082">
    <property type="protein sequence ID" value="EEG29907.1"/>
    <property type="molecule type" value="Genomic_DNA"/>
</dbReference>
<dbReference type="InterPro" id="IPR011610">
    <property type="entry name" value="SAM_mthyl_Trfase_ML2640-like"/>
</dbReference>
<dbReference type="GO" id="GO:0032259">
    <property type="term" value="P:methylation"/>
    <property type="evidence" value="ECO:0007669"/>
    <property type="project" value="UniProtKB-KW"/>
</dbReference>
<dbReference type="HOGENOM" id="CLU_056160_3_0_9"/>
<dbReference type="PANTHER" id="PTHR43619">
    <property type="entry name" value="S-ADENOSYL-L-METHIONINE-DEPENDENT METHYLTRANSFERASE YKTD-RELATED"/>
    <property type="match status" value="1"/>
</dbReference>
<comment type="caution">
    <text evidence="5">The sequence shown here is derived from an EMBL/GenBank/DDBJ whole genome shotgun (WGS) entry which is preliminary data.</text>
</comment>
<dbReference type="Proteomes" id="UP000003340">
    <property type="component" value="Unassembled WGS sequence"/>
</dbReference>
<evidence type="ECO:0000313" key="6">
    <source>
        <dbReference type="Proteomes" id="UP000003340"/>
    </source>
</evidence>
<evidence type="ECO:0000256" key="4">
    <source>
        <dbReference type="RuleBase" id="RU362030"/>
    </source>
</evidence>
<dbReference type="STRING" id="537013.CLOSTMETH_02444"/>
<dbReference type="Gene3D" id="3.40.50.150">
    <property type="entry name" value="Vaccinia Virus protein VP39"/>
    <property type="match status" value="1"/>
</dbReference>
<evidence type="ECO:0000256" key="2">
    <source>
        <dbReference type="ARBA" id="ARBA00022603"/>
    </source>
</evidence>
<dbReference type="SUPFAM" id="SSF53335">
    <property type="entry name" value="S-adenosyl-L-methionine-dependent methyltransferases"/>
    <property type="match status" value="1"/>
</dbReference>
<keyword evidence="2 4" id="KW-0489">Methyltransferase</keyword>
<evidence type="ECO:0000313" key="5">
    <source>
        <dbReference type="EMBL" id="EEG29907.1"/>
    </source>
</evidence>
<gene>
    <name evidence="5" type="ORF">CLOSTMETH_02444</name>
</gene>
<dbReference type="Pfam" id="PF04072">
    <property type="entry name" value="LCM"/>
    <property type="match status" value="1"/>
</dbReference>
<dbReference type="InterPro" id="IPR029063">
    <property type="entry name" value="SAM-dependent_MTases_sf"/>
</dbReference>